<comment type="caution">
    <text evidence="3">The sequence shown here is derived from an EMBL/GenBank/DDBJ whole genome shotgun (WGS) entry which is preliminary data.</text>
</comment>
<evidence type="ECO:0000313" key="4">
    <source>
        <dbReference type="Proteomes" id="UP001165685"/>
    </source>
</evidence>
<keyword evidence="2" id="KW-1133">Transmembrane helix</keyword>
<gene>
    <name evidence="3" type="ORF">O4U47_11235</name>
</gene>
<reference evidence="3" key="1">
    <citation type="submission" date="2023-01" db="EMBL/GenBank/DDBJ databases">
        <title>Draft genome sequence of Nocardiopsis sp. LSu2-4 isolated from halophytes.</title>
        <authorList>
            <person name="Duangmal K."/>
            <person name="Chantavorakit T."/>
        </authorList>
    </citation>
    <scope>NUCLEOTIDE SEQUENCE</scope>
    <source>
        <strain evidence="3">LSu2-4</strain>
    </source>
</reference>
<evidence type="ECO:0000256" key="1">
    <source>
        <dbReference type="SAM" id="MobiDB-lite"/>
    </source>
</evidence>
<name>A0ABT4TK74_9ACTN</name>
<accession>A0ABT4TK74</accession>
<dbReference type="Proteomes" id="UP001165685">
    <property type="component" value="Unassembled WGS sequence"/>
</dbReference>
<feature type="transmembrane region" description="Helical" evidence="2">
    <location>
        <begin position="85"/>
        <end position="107"/>
    </location>
</feature>
<evidence type="ECO:0000313" key="3">
    <source>
        <dbReference type="EMBL" id="MDA2805088.1"/>
    </source>
</evidence>
<evidence type="ECO:0008006" key="5">
    <source>
        <dbReference type="Google" id="ProtNLM"/>
    </source>
</evidence>
<dbReference type="RefSeq" id="WP_270677735.1">
    <property type="nucleotide sequence ID" value="NZ_JAQFWP010000016.1"/>
</dbReference>
<dbReference type="EMBL" id="JAQFWP010000016">
    <property type="protein sequence ID" value="MDA2805088.1"/>
    <property type="molecule type" value="Genomic_DNA"/>
</dbReference>
<protein>
    <recommendedName>
        <fullName evidence="5">DUF4190 domain-containing protein</fullName>
    </recommendedName>
</protein>
<evidence type="ECO:0000256" key="2">
    <source>
        <dbReference type="SAM" id="Phobius"/>
    </source>
</evidence>
<keyword evidence="2" id="KW-0812">Transmembrane</keyword>
<sequence length="116" mass="11489">MSYGPPPPQGPGGYGPPPPPPPGGGYGAPPPPPNMGPSEPPANKGAAIALTVIGFLCCNLLSGVLGIVAIVTAESNPKASKICQIIGWIFVAIGIVSSILYFFLVAASGAGTTTTY</sequence>
<proteinExistence type="predicted"/>
<keyword evidence="2" id="KW-0472">Membrane</keyword>
<feature type="transmembrane region" description="Helical" evidence="2">
    <location>
        <begin position="46"/>
        <end position="73"/>
    </location>
</feature>
<feature type="compositionally biased region" description="Pro residues" evidence="1">
    <location>
        <begin position="1"/>
        <end position="40"/>
    </location>
</feature>
<organism evidence="3 4">
    <name type="scientific">Nocardiopsis suaedae</name>
    <dbReference type="NCBI Taxonomy" id="3018444"/>
    <lineage>
        <taxon>Bacteria</taxon>
        <taxon>Bacillati</taxon>
        <taxon>Actinomycetota</taxon>
        <taxon>Actinomycetes</taxon>
        <taxon>Streptosporangiales</taxon>
        <taxon>Nocardiopsidaceae</taxon>
        <taxon>Nocardiopsis</taxon>
    </lineage>
</organism>
<keyword evidence="4" id="KW-1185">Reference proteome</keyword>
<feature type="region of interest" description="Disordered" evidence="1">
    <location>
        <begin position="1"/>
        <end position="41"/>
    </location>
</feature>